<evidence type="ECO:0000256" key="1">
    <source>
        <dbReference type="ARBA" id="ARBA00023015"/>
    </source>
</evidence>
<dbReference type="RefSeq" id="WP_161884809.1">
    <property type="nucleotide sequence ID" value="NZ_CP017146.1"/>
</dbReference>
<keyword evidence="3" id="KW-0804">Transcription</keyword>
<reference evidence="5 6" key="1">
    <citation type="submission" date="2016-09" db="EMBL/GenBank/DDBJ databases">
        <title>Complete genome sequence of microbes from the polar regions.</title>
        <authorList>
            <person name="Liao L."/>
            <person name="Chen B."/>
        </authorList>
    </citation>
    <scope>NUCLEOTIDE SEQUENCE [LARGE SCALE GENOMIC DNA]</scope>
    <source>
        <strain evidence="5 6">ZS314</strain>
    </source>
</reference>
<dbReference type="InterPro" id="IPR036388">
    <property type="entry name" value="WH-like_DNA-bd_sf"/>
</dbReference>
<dbReference type="InterPro" id="IPR052526">
    <property type="entry name" value="HTH-type_Bedaq_tolerance"/>
</dbReference>
<dbReference type="Pfam" id="PF12802">
    <property type="entry name" value="MarR_2"/>
    <property type="match status" value="1"/>
</dbReference>
<dbReference type="SUPFAM" id="SSF46785">
    <property type="entry name" value="Winged helix' DNA-binding domain"/>
    <property type="match status" value="1"/>
</dbReference>
<dbReference type="InterPro" id="IPR000835">
    <property type="entry name" value="HTH_MarR-typ"/>
</dbReference>
<name>A0A7L5AJH9_9MICO</name>
<dbReference type="PROSITE" id="PS01117">
    <property type="entry name" value="HTH_MARR_1"/>
    <property type="match status" value="1"/>
</dbReference>
<keyword evidence="6" id="KW-1185">Reference proteome</keyword>
<evidence type="ECO:0000256" key="3">
    <source>
        <dbReference type="ARBA" id="ARBA00023163"/>
    </source>
</evidence>
<gene>
    <name evidence="5" type="ORF">BHD05_01180</name>
</gene>
<evidence type="ECO:0000313" key="5">
    <source>
        <dbReference type="EMBL" id="QHO68449.1"/>
    </source>
</evidence>
<dbReference type="GO" id="GO:0003700">
    <property type="term" value="F:DNA-binding transcription factor activity"/>
    <property type="evidence" value="ECO:0007669"/>
    <property type="project" value="InterPro"/>
</dbReference>
<accession>A0A7L5AJH9</accession>
<dbReference type="GO" id="GO:0003677">
    <property type="term" value="F:DNA binding"/>
    <property type="evidence" value="ECO:0007669"/>
    <property type="project" value="UniProtKB-KW"/>
</dbReference>
<dbReference type="PANTHER" id="PTHR39515">
    <property type="entry name" value="CONSERVED PROTEIN"/>
    <property type="match status" value="1"/>
</dbReference>
<dbReference type="SMART" id="SM00347">
    <property type="entry name" value="HTH_MARR"/>
    <property type="match status" value="1"/>
</dbReference>
<proteinExistence type="predicted"/>
<dbReference type="AlphaFoldDB" id="A0A7L5AJH9"/>
<dbReference type="InterPro" id="IPR036390">
    <property type="entry name" value="WH_DNA-bd_sf"/>
</dbReference>
<keyword evidence="1" id="KW-0805">Transcription regulation</keyword>
<dbReference type="Proteomes" id="UP000464507">
    <property type="component" value="Chromosome"/>
</dbReference>
<evidence type="ECO:0000259" key="4">
    <source>
        <dbReference type="PROSITE" id="PS50995"/>
    </source>
</evidence>
<dbReference type="InterPro" id="IPR023187">
    <property type="entry name" value="Tscrpt_reg_MarR-type_CS"/>
</dbReference>
<dbReference type="EMBL" id="CP017146">
    <property type="protein sequence ID" value="QHO68449.1"/>
    <property type="molecule type" value="Genomic_DNA"/>
</dbReference>
<organism evidence="5 6">
    <name type="scientific">Marisediminicola antarctica</name>
    <dbReference type="NCBI Taxonomy" id="674079"/>
    <lineage>
        <taxon>Bacteria</taxon>
        <taxon>Bacillati</taxon>
        <taxon>Actinomycetota</taxon>
        <taxon>Actinomycetes</taxon>
        <taxon>Micrococcales</taxon>
        <taxon>Microbacteriaceae</taxon>
        <taxon>Marisediminicola</taxon>
    </lineage>
</organism>
<dbReference type="Gene3D" id="1.10.10.10">
    <property type="entry name" value="Winged helix-like DNA-binding domain superfamily/Winged helix DNA-binding domain"/>
    <property type="match status" value="1"/>
</dbReference>
<evidence type="ECO:0000313" key="6">
    <source>
        <dbReference type="Proteomes" id="UP000464507"/>
    </source>
</evidence>
<evidence type="ECO:0000256" key="2">
    <source>
        <dbReference type="ARBA" id="ARBA00023125"/>
    </source>
</evidence>
<dbReference type="KEGG" id="mant:BHD05_01180"/>
<protein>
    <submittedName>
        <fullName evidence="5">MarR family transcriptional regulator</fullName>
    </submittedName>
</protein>
<keyword evidence="2" id="KW-0238">DNA-binding</keyword>
<dbReference type="OrthoDB" id="9804055at2"/>
<dbReference type="PROSITE" id="PS50995">
    <property type="entry name" value="HTH_MARR_2"/>
    <property type="match status" value="1"/>
</dbReference>
<dbReference type="PANTHER" id="PTHR39515:SF2">
    <property type="entry name" value="HTH-TYPE TRANSCRIPTIONAL REGULATOR RV0880"/>
    <property type="match status" value="1"/>
</dbReference>
<feature type="domain" description="HTH marR-type" evidence="4">
    <location>
        <begin position="7"/>
        <end position="139"/>
    </location>
</feature>
<sequence>MTDERDIPDLSSELRASVIRLARRLRAEKADDGLTDGQTTVLGVLAVRGAQTLSQLSEIERVTLPSMNRTVNALVAAGYVERHPSTEDRRKVLLALSVDGTSIVRETRRRRDEWLSGRLETLTPMQRSALSEAAAVLQGLAAS</sequence>